<evidence type="ECO:0000313" key="1">
    <source>
        <dbReference type="EMBL" id="VDM42512.1"/>
    </source>
</evidence>
<keyword evidence="2" id="KW-1185">Reference proteome</keyword>
<organism evidence="2 3">
    <name type="scientific">Toxocara canis</name>
    <name type="common">Canine roundworm</name>
    <dbReference type="NCBI Taxonomy" id="6265"/>
    <lineage>
        <taxon>Eukaryota</taxon>
        <taxon>Metazoa</taxon>
        <taxon>Ecdysozoa</taxon>
        <taxon>Nematoda</taxon>
        <taxon>Chromadorea</taxon>
        <taxon>Rhabditida</taxon>
        <taxon>Spirurina</taxon>
        <taxon>Ascaridomorpha</taxon>
        <taxon>Ascaridoidea</taxon>
        <taxon>Toxocaridae</taxon>
        <taxon>Toxocara</taxon>
    </lineage>
</organism>
<dbReference type="WBParaSite" id="TCNE_0001119101-mRNA-1">
    <property type="protein sequence ID" value="TCNE_0001119101-mRNA-1"/>
    <property type="gene ID" value="TCNE_0001119101"/>
</dbReference>
<accession>A0A183URS1</accession>
<evidence type="ECO:0000313" key="2">
    <source>
        <dbReference type="Proteomes" id="UP000050794"/>
    </source>
</evidence>
<name>A0A183URS1_TOXCA</name>
<dbReference type="AlphaFoldDB" id="A0A183URS1"/>
<proteinExistence type="predicted"/>
<evidence type="ECO:0000313" key="3">
    <source>
        <dbReference type="WBParaSite" id="TCNE_0001119101-mRNA-1"/>
    </source>
</evidence>
<gene>
    <name evidence="1" type="ORF">TCNE_LOCUS11191</name>
</gene>
<reference evidence="1 2" key="2">
    <citation type="submission" date="2018-11" db="EMBL/GenBank/DDBJ databases">
        <authorList>
            <consortium name="Pathogen Informatics"/>
        </authorList>
    </citation>
    <scope>NUCLEOTIDE SEQUENCE [LARGE SCALE GENOMIC DNA]</scope>
</reference>
<protein>
    <submittedName>
        <fullName evidence="3">Acyl-CoA dehydrogenase</fullName>
    </submittedName>
</protein>
<reference evidence="3" key="1">
    <citation type="submission" date="2016-06" db="UniProtKB">
        <authorList>
            <consortium name="WormBaseParasite"/>
        </authorList>
    </citation>
    <scope>IDENTIFICATION</scope>
</reference>
<sequence length="66" mass="7248">MNAKLRAAQRNDFIANDVIAWTSVLRLIEHDASIFRNAIEQGNGLTLAGNVELLTVMNSPNEIGCH</sequence>
<dbReference type="Proteomes" id="UP000050794">
    <property type="component" value="Unassembled WGS sequence"/>
</dbReference>
<dbReference type="EMBL" id="UYWY01020770">
    <property type="protein sequence ID" value="VDM42512.1"/>
    <property type="molecule type" value="Genomic_DNA"/>
</dbReference>